<dbReference type="Proteomes" id="UP001455384">
    <property type="component" value="Chromosome"/>
</dbReference>
<protein>
    <submittedName>
        <fullName evidence="4">Sugar transferase</fullName>
    </submittedName>
</protein>
<evidence type="ECO:0000313" key="4">
    <source>
        <dbReference type="EMBL" id="WZX30262.1"/>
    </source>
</evidence>
<dbReference type="EMBL" id="CP138333">
    <property type="protein sequence ID" value="WZX30262.1"/>
    <property type="molecule type" value="Genomic_DNA"/>
</dbReference>
<evidence type="ECO:0000313" key="5">
    <source>
        <dbReference type="Proteomes" id="UP001455384"/>
    </source>
</evidence>
<keyword evidence="5" id="KW-1185">Reference proteome</keyword>
<feature type="transmembrane region" description="Helical" evidence="2">
    <location>
        <begin position="7"/>
        <end position="31"/>
    </location>
</feature>
<proteinExistence type="inferred from homology"/>
<gene>
    <name evidence="4" type="ORF">RQP18_03500</name>
</gene>
<name>A0ABZ3CLL2_9STAP</name>
<evidence type="ECO:0000256" key="1">
    <source>
        <dbReference type="ARBA" id="ARBA00006464"/>
    </source>
</evidence>
<reference evidence="5" key="1">
    <citation type="submission" date="2023-10" db="EMBL/GenBank/DDBJ databases">
        <title>Genome analysis and identification of Salinococcus sp. Bachu38 nov., a PGPR from the rhizosphere of Tamarix.</title>
        <authorList>
            <person name="Liang Z."/>
            <person name="Zhang X."/>
            <person name="Jia J."/>
            <person name="Chen X."/>
            <person name="Wang Y."/>
            <person name="Wang Q."/>
            <person name="Wang R."/>
        </authorList>
    </citation>
    <scope>NUCLEOTIDE SEQUENCE [LARGE SCALE GENOMIC DNA]</scope>
    <source>
        <strain evidence="5">Bachu38</strain>
    </source>
</reference>
<sequence>MLKIKRALDFVISTFCLLVLLPLLVITGGMIKITMPGPLFFRQRRVGLHHKLFDIYKFRSMKVDESAERNFDFAKDAERLTKFGKIIRRLKIDELPQLMNVLKGDMSLVGPRPTVEEQTKEYDAYQQKRLEMRPGMTGLAQVNGNTHLTWEERIEYDVAYVKHYSLWLDVKILLKTVLIVLFGEGSFKRNPKRT</sequence>
<organism evidence="4 5">
    <name type="scientific">Salinicoccus bachuensis</name>
    <dbReference type="NCBI Taxonomy" id="3136731"/>
    <lineage>
        <taxon>Bacteria</taxon>
        <taxon>Bacillati</taxon>
        <taxon>Bacillota</taxon>
        <taxon>Bacilli</taxon>
        <taxon>Bacillales</taxon>
        <taxon>Staphylococcaceae</taxon>
        <taxon>Salinicoccus</taxon>
    </lineage>
</organism>
<dbReference type="InterPro" id="IPR003362">
    <property type="entry name" value="Bact_transf"/>
</dbReference>
<keyword evidence="2" id="KW-1133">Transmembrane helix</keyword>
<keyword evidence="2" id="KW-0812">Transmembrane</keyword>
<comment type="similarity">
    <text evidence="1">Belongs to the bacterial sugar transferase family.</text>
</comment>
<feature type="domain" description="Bacterial sugar transferase" evidence="3">
    <location>
        <begin position="5"/>
        <end position="181"/>
    </location>
</feature>
<keyword evidence="2" id="KW-0472">Membrane</keyword>
<dbReference type="PANTHER" id="PTHR30576">
    <property type="entry name" value="COLANIC BIOSYNTHESIS UDP-GLUCOSE LIPID CARRIER TRANSFERASE"/>
    <property type="match status" value="1"/>
</dbReference>
<dbReference type="Pfam" id="PF02397">
    <property type="entry name" value="Bac_transf"/>
    <property type="match status" value="1"/>
</dbReference>
<keyword evidence="4" id="KW-0808">Transferase</keyword>
<evidence type="ECO:0000259" key="3">
    <source>
        <dbReference type="Pfam" id="PF02397"/>
    </source>
</evidence>
<dbReference type="PANTHER" id="PTHR30576:SF0">
    <property type="entry name" value="UNDECAPRENYL-PHOSPHATE N-ACETYLGALACTOSAMINYL 1-PHOSPHATE TRANSFERASE-RELATED"/>
    <property type="match status" value="1"/>
</dbReference>
<dbReference type="GO" id="GO:0016740">
    <property type="term" value="F:transferase activity"/>
    <property type="evidence" value="ECO:0007669"/>
    <property type="project" value="UniProtKB-KW"/>
</dbReference>
<dbReference type="RefSeq" id="WP_342388781.1">
    <property type="nucleotide sequence ID" value="NZ_CP138333.2"/>
</dbReference>
<accession>A0ABZ3CLL2</accession>
<evidence type="ECO:0000256" key="2">
    <source>
        <dbReference type="SAM" id="Phobius"/>
    </source>
</evidence>